<dbReference type="SUPFAM" id="SSF89796">
    <property type="entry name" value="CoA-transferase family III (CaiB/BaiF)"/>
    <property type="match status" value="1"/>
</dbReference>
<dbReference type="PANTHER" id="PTHR48207:SF3">
    <property type="entry name" value="SUCCINATE--HYDROXYMETHYLGLUTARATE COA-TRANSFERASE"/>
    <property type="match status" value="1"/>
</dbReference>
<evidence type="ECO:0000256" key="1">
    <source>
        <dbReference type="ARBA" id="ARBA00022679"/>
    </source>
</evidence>
<dbReference type="Pfam" id="PF02515">
    <property type="entry name" value="CoA_transf_3"/>
    <property type="match status" value="1"/>
</dbReference>
<dbReference type="PANTHER" id="PTHR48207">
    <property type="entry name" value="SUCCINATE--HYDROXYMETHYLGLUTARATE COA-TRANSFERASE"/>
    <property type="match status" value="1"/>
</dbReference>
<proteinExistence type="predicted"/>
<name>A0A1I3XVL9_9RHOB</name>
<sequence length="380" mass="41354">MTQKTTPDRPIRVVDFTLVMAGPFCTRLLADLGAEVIKVEPPSGDTMRARPPMRDGQSRYFGHLNCGKRSLAADLKTPEDLALVRDLIATTDVVVENYRPGVMDRFGLGYEQMSALNPRLIYCSISGFGQTGEAARRPAYAPMIHAASGYDLALKAFSPDTDRPAPTGMFTADVLAGVYAFGAIQTALYQREKTGKGQQVDVALMDSLMSMMVYECQEAQAPQARKRHLYGPLKTSDGFVVAAPLSQKNFDALVSLLGLPDWARDDRFATAPGREANWAEIMRHVETWTVTQSAEACEVAMLAAGVPCARYRTMAEAMADPALSERGTLATIEDAGGAYQVFNPPFRMSGCAAHARSFVPPLDEARAELVQELASKTHHP</sequence>
<keyword evidence="3" id="KW-1185">Reference proteome</keyword>
<reference evidence="3" key="1">
    <citation type="submission" date="2016-10" db="EMBL/GenBank/DDBJ databases">
        <authorList>
            <person name="Varghese N."/>
            <person name="Submissions S."/>
        </authorList>
    </citation>
    <scope>NUCLEOTIDE SEQUENCE [LARGE SCALE GENOMIC DNA]</scope>
    <source>
        <strain evidence="3">DSM 26471</strain>
    </source>
</reference>
<accession>A0A1I3XVL9</accession>
<dbReference type="InterPro" id="IPR023606">
    <property type="entry name" value="CoA-Trfase_III_dom_1_sf"/>
</dbReference>
<keyword evidence="1 2" id="KW-0808">Transferase</keyword>
<protein>
    <submittedName>
        <fullName evidence="2">Crotonobetainyl-CoA:carnitine CoA-transferase CaiB</fullName>
    </submittedName>
</protein>
<dbReference type="RefSeq" id="WP_090063090.1">
    <property type="nucleotide sequence ID" value="NZ_FORH01000011.1"/>
</dbReference>
<dbReference type="GO" id="GO:0008410">
    <property type="term" value="F:CoA-transferase activity"/>
    <property type="evidence" value="ECO:0007669"/>
    <property type="project" value="TreeGrafter"/>
</dbReference>
<dbReference type="Gene3D" id="3.30.1540.10">
    <property type="entry name" value="formyl-coa transferase, domain 3"/>
    <property type="match status" value="1"/>
</dbReference>
<dbReference type="InterPro" id="IPR003673">
    <property type="entry name" value="CoA-Trfase_fam_III"/>
</dbReference>
<dbReference type="InterPro" id="IPR044855">
    <property type="entry name" value="CoA-Trfase_III_dom3_sf"/>
</dbReference>
<dbReference type="OrthoDB" id="7208981at2"/>
<dbReference type="EMBL" id="FORH01000011">
    <property type="protein sequence ID" value="SFK23618.1"/>
    <property type="molecule type" value="Genomic_DNA"/>
</dbReference>
<dbReference type="STRING" id="588602.SAMN04487991_4174"/>
<evidence type="ECO:0000313" key="3">
    <source>
        <dbReference type="Proteomes" id="UP000199630"/>
    </source>
</evidence>
<organism evidence="2 3">
    <name type="scientific">Celeribacter neptunius</name>
    <dbReference type="NCBI Taxonomy" id="588602"/>
    <lineage>
        <taxon>Bacteria</taxon>
        <taxon>Pseudomonadati</taxon>
        <taxon>Pseudomonadota</taxon>
        <taxon>Alphaproteobacteria</taxon>
        <taxon>Rhodobacterales</taxon>
        <taxon>Roseobacteraceae</taxon>
        <taxon>Celeribacter</taxon>
    </lineage>
</organism>
<dbReference type="InterPro" id="IPR050483">
    <property type="entry name" value="CoA-transferase_III_domain"/>
</dbReference>
<evidence type="ECO:0000313" key="2">
    <source>
        <dbReference type="EMBL" id="SFK23618.1"/>
    </source>
</evidence>
<dbReference type="Proteomes" id="UP000199630">
    <property type="component" value="Unassembled WGS sequence"/>
</dbReference>
<gene>
    <name evidence="2" type="ORF">SAMN04487991_4174</name>
</gene>
<dbReference type="AlphaFoldDB" id="A0A1I3XVL9"/>
<dbReference type="Gene3D" id="3.40.50.10540">
    <property type="entry name" value="Crotonobetainyl-coa:carnitine coa-transferase, domain 1"/>
    <property type="match status" value="1"/>
</dbReference>